<evidence type="ECO:0000313" key="2">
    <source>
        <dbReference type="Proteomes" id="UP000543554"/>
    </source>
</evidence>
<dbReference type="EMBL" id="JACJIB010000007">
    <property type="protein sequence ID" value="MBA8915067.1"/>
    <property type="molecule type" value="Genomic_DNA"/>
</dbReference>
<protein>
    <submittedName>
        <fullName evidence="1">Uncharacterized protein</fullName>
    </submittedName>
</protein>
<name>A0AA40S6B6_9HYPH</name>
<keyword evidence="2" id="KW-1185">Reference proteome</keyword>
<gene>
    <name evidence="1" type="ORF">HNR51_004163</name>
</gene>
<dbReference type="AlphaFoldDB" id="A0AA40S6B6"/>
<reference evidence="1 2" key="1">
    <citation type="submission" date="2020-08" db="EMBL/GenBank/DDBJ databases">
        <title>Genomic Encyclopedia of Type Strains, Phase IV (KMG-IV): sequencing the most valuable type-strain genomes for metagenomic binning, comparative biology and taxonomic classification.</title>
        <authorList>
            <person name="Goeker M."/>
        </authorList>
    </citation>
    <scope>NUCLEOTIDE SEQUENCE [LARGE SCALE GENOMIC DNA]</scope>
    <source>
        <strain evidence="1 2">DSM 11490</strain>
    </source>
</reference>
<evidence type="ECO:0000313" key="1">
    <source>
        <dbReference type="EMBL" id="MBA8915067.1"/>
    </source>
</evidence>
<proteinExistence type="predicted"/>
<comment type="caution">
    <text evidence="1">The sequence shown here is derived from an EMBL/GenBank/DDBJ whole genome shotgun (WGS) entry which is preliminary data.</text>
</comment>
<accession>A0AA40S6B6</accession>
<sequence length="63" mass="6993">MTAKLLKTGTKDENAVEIPRDLQTFLDKPSVSASLDAELATKSVMDRHRNELRSAVRKLTHSA</sequence>
<dbReference type="RefSeq" id="WP_239681436.1">
    <property type="nucleotide sequence ID" value="NZ_BPRF01000004.1"/>
</dbReference>
<dbReference type="Proteomes" id="UP000543554">
    <property type="component" value="Unassembled WGS sequence"/>
</dbReference>
<organism evidence="1 2">
    <name type="scientific">Methylorubrum thiocyanatum</name>
    <dbReference type="NCBI Taxonomy" id="47958"/>
    <lineage>
        <taxon>Bacteria</taxon>
        <taxon>Pseudomonadati</taxon>
        <taxon>Pseudomonadota</taxon>
        <taxon>Alphaproteobacteria</taxon>
        <taxon>Hyphomicrobiales</taxon>
        <taxon>Methylobacteriaceae</taxon>
        <taxon>Methylorubrum</taxon>
    </lineage>
</organism>